<comment type="caution">
    <text evidence="1">The sequence shown here is derived from an EMBL/GenBank/DDBJ whole genome shotgun (WGS) entry which is preliminary data.</text>
</comment>
<evidence type="ECO:0000313" key="1">
    <source>
        <dbReference type="EMBL" id="KAK7485162.1"/>
    </source>
</evidence>
<accession>A0ABD0KDU3</accession>
<gene>
    <name evidence="1" type="ORF">BaRGS_00023572</name>
</gene>
<keyword evidence="2" id="KW-1185">Reference proteome</keyword>
<evidence type="ECO:0000313" key="2">
    <source>
        <dbReference type="Proteomes" id="UP001519460"/>
    </source>
</evidence>
<sequence>LAAPGYPTPRPFFARLLWPAEKHDNKNEADETESYAPAPVFTTGRLRCPVRVARVSHLLNLFLLAV</sequence>
<proteinExistence type="predicted"/>
<dbReference type="EMBL" id="JACVVK020000198">
    <property type="protein sequence ID" value="KAK7485162.1"/>
    <property type="molecule type" value="Genomic_DNA"/>
</dbReference>
<reference evidence="1 2" key="1">
    <citation type="journal article" date="2023" name="Sci. Data">
        <title>Genome assembly of the Korean intertidal mud-creeper Batillaria attramentaria.</title>
        <authorList>
            <person name="Patra A.K."/>
            <person name="Ho P.T."/>
            <person name="Jun S."/>
            <person name="Lee S.J."/>
            <person name="Kim Y."/>
            <person name="Won Y.J."/>
        </authorList>
    </citation>
    <scope>NUCLEOTIDE SEQUENCE [LARGE SCALE GENOMIC DNA]</scope>
    <source>
        <strain evidence="1">Wonlab-2016</strain>
    </source>
</reference>
<organism evidence="1 2">
    <name type="scientific">Batillaria attramentaria</name>
    <dbReference type="NCBI Taxonomy" id="370345"/>
    <lineage>
        <taxon>Eukaryota</taxon>
        <taxon>Metazoa</taxon>
        <taxon>Spiralia</taxon>
        <taxon>Lophotrochozoa</taxon>
        <taxon>Mollusca</taxon>
        <taxon>Gastropoda</taxon>
        <taxon>Caenogastropoda</taxon>
        <taxon>Sorbeoconcha</taxon>
        <taxon>Cerithioidea</taxon>
        <taxon>Batillariidae</taxon>
        <taxon>Batillaria</taxon>
    </lineage>
</organism>
<protein>
    <submittedName>
        <fullName evidence="1">Uncharacterized protein</fullName>
    </submittedName>
</protein>
<dbReference type="AlphaFoldDB" id="A0ABD0KDU3"/>
<dbReference type="Proteomes" id="UP001519460">
    <property type="component" value="Unassembled WGS sequence"/>
</dbReference>
<feature type="non-terminal residue" evidence="1">
    <location>
        <position position="1"/>
    </location>
</feature>
<name>A0ABD0KDU3_9CAEN</name>